<gene>
    <name evidence="2" type="ORF">PIB30_084678</name>
</gene>
<feature type="region of interest" description="Disordered" evidence="1">
    <location>
        <begin position="1"/>
        <end position="57"/>
    </location>
</feature>
<feature type="region of interest" description="Disordered" evidence="1">
    <location>
        <begin position="165"/>
        <end position="188"/>
    </location>
</feature>
<evidence type="ECO:0000256" key="1">
    <source>
        <dbReference type="SAM" id="MobiDB-lite"/>
    </source>
</evidence>
<dbReference type="EMBL" id="JASCZI010243037">
    <property type="protein sequence ID" value="MED6212566.1"/>
    <property type="molecule type" value="Genomic_DNA"/>
</dbReference>
<evidence type="ECO:0000313" key="3">
    <source>
        <dbReference type="Proteomes" id="UP001341840"/>
    </source>
</evidence>
<evidence type="ECO:0000313" key="2">
    <source>
        <dbReference type="EMBL" id="MED6212566.1"/>
    </source>
</evidence>
<sequence length="230" mass="24921">MRPIAPLSPRPAASPNSSTSLGSTGSVHREHSRSPRTPLPSMAPAPAPGPMYPVPRTPICDARRYRSLFPRRRVAPPTPPPPSPPPSHEELSVETYDPATELVGDRTSPLLLSLCPTVPPRPIIRTLLTDRSVRVPVLTRHLPAITPLVVLPAVCPWAMGLPQAGRPVTKPSSAPTPPPTTMRSRRRRLEARSHPIAVHASVASSRSHWYLPFRPFPTIVSCLQKGGCLS</sequence>
<reference evidence="2 3" key="1">
    <citation type="journal article" date="2023" name="Plants (Basel)">
        <title>Bridging the Gap: Combining Genomics and Transcriptomics Approaches to Understand Stylosanthes scabra, an Orphan Legume from the Brazilian Caatinga.</title>
        <authorList>
            <person name="Ferreira-Neto J.R.C."/>
            <person name="da Silva M.D."/>
            <person name="Binneck E."/>
            <person name="de Melo N.F."/>
            <person name="da Silva R.H."/>
            <person name="de Melo A.L.T.M."/>
            <person name="Pandolfi V."/>
            <person name="Bustamante F.O."/>
            <person name="Brasileiro-Vidal A.C."/>
            <person name="Benko-Iseppon A.M."/>
        </authorList>
    </citation>
    <scope>NUCLEOTIDE SEQUENCE [LARGE SCALE GENOMIC DNA]</scope>
    <source>
        <tissue evidence="2">Leaves</tissue>
    </source>
</reference>
<name>A0ABU6YRM1_9FABA</name>
<comment type="caution">
    <text evidence="2">The sequence shown here is derived from an EMBL/GenBank/DDBJ whole genome shotgun (WGS) entry which is preliminary data.</text>
</comment>
<accession>A0ABU6YRM1</accession>
<dbReference type="Proteomes" id="UP001341840">
    <property type="component" value="Unassembled WGS sequence"/>
</dbReference>
<feature type="compositionally biased region" description="Pro residues" evidence="1">
    <location>
        <begin position="76"/>
        <end position="86"/>
    </location>
</feature>
<organism evidence="2 3">
    <name type="scientific">Stylosanthes scabra</name>
    <dbReference type="NCBI Taxonomy" id="79078"/>
    <lineage>
        <taxon>Eukaryota</taxon>
        <taxon>Viridiplantae</taxon>
        <taxon>Streptophyta</taxon>
        <taxon>Embryophyta</taxon>
        <taxon>Tracheophyta</taxon>
        <taxon>Spermatophyta</taxon>
        <taxon>Magnoliopsida</taxon>
        <taxon>eudicotyledons</taxon>
        <taxon>Gunneridae</taxon>
        <taxon>Pentapetalae</taxon>
        <taxon>rosids</taxon>
        <taxon>fabids</taxon>
        <taxon>Fabales</taxon>
        <taxon>Fabaceae</taxon>
        <taxon>Papilionoideae</taxon>
        <taxon>50 kb inversion clade</taxon>
        <taxon>dalbergioids sensu lato</taxon>
        <taxon>Dalbergieae</taxon>
        <taxon>Pterocarpus clade</taxon>
        <taxon>Stylosanthes</taxon>
    </lineage>
</organism>
<feature type="region of interest" description="Disordered" evidence="1">
    <location>
        <begin position="70"/>
        <end position="92"/>
    </location>
</feature>
<keyword evidence="3" id="KW-1185">Reference proteome</keyword>
<feature type="compositionally biased region" description="Pro residues" evidence="1">
    <location>
        <begin position="37"/>
        <end position="56"/>
    </location>
</feature>
<proteinExistence type="predicted"/>
<feature type="compositionally biased region" description="Polar residues" evidence="1">
    <location>
        <begin position="14"/>
        <end position="26"/>
    </location>
</feature>
<protein>
    <submittedName>
        <fullName evidence="2">Uncharacterized protein</fullName>
    </submittedName>
</protein>